<keyword evidence="18" id="KW-1185">Reference proteome</keyword>
<evidence type="ECO:0000256" key="5">
    <source>
        <dbReference type="ARBA" id="ARBA00022729"/>
    </source>
</evidence>
<dbReference type="RefSeq" id="WP_397612694.1">
    <property type="nucleotide sequence ID" value="NZ_JBIRRB010000003.1"/>
</dbReference>
<accession>A0ABW7T0D1</accession>
<keyword evidence="5" id="KW-0732">Signal</keyword>
<evidence type="ECO:0000256" key="4">
    <source>
        <dbReference type="ARBA" id="ARBA00022723"/>
    </source>
</evidence>
<dbReference type="EC" id="1.11.1.-" evidence="13"/>
<keyword evidence="8" id="KW-0456">Lyase</keyword>
<evidence type="ECO:0000313" key="17">
    <source>
        <dbReference type="EMBL" id="MFI0910955.1"/>
    </source>
</evidence>
<comment type="catalytic activity">
    <reaction evidence="12">
        <text>heme b + 2 H(+) = protoporphyrin IX + Fe(2+)</text>
        <dbReference type="Rhea" id="RHEA:22584"/>
        <dbReference type="ChEBI" id="CHEBI:15378"/>
        <dbReference type="ChEBI" id="CHEBI:29033"/>
        <dbReference type="ChEBI" id="CHEBI:57306"/>
        <dbReference type="ChEBI" id="CHEBI:60344"/>
        <dbReference type="EC" id="4.98.1.1"/>
    </reaction>
    <physiologicalReaction direction="left-to-right" evidence="12">
        <dbReference type="Rhea" id="RHEA:22585"/>
    </physiologicalReaction>
</comment>
<evidence type="ECO:0000256" key="2">
    <source>
        <dbReference type="ARBA" id="ARBA00022559"/>
    </source>
</evidence>
<comment type="subcellular location">
    <subcellularLocation>
        <location evidence="1">Cell envelope</location>
    </subcellularLocation>
</comment>
<evidence type="ECO:0000256" key="8">
    <source>
        <dbReference type="ARBA" id="ARBA00023239"/>
    </source>
</evidence>
<comment type="caution">
    <text evidence="17">The sequence shown here is derived from an EMBL/GenBank/DDBJ whole genome shotgun (WGS) entry which is preliminary data.</text>
</comment>
<evidence type="ECO:0000256" key="3">
    <source>
        <dbReference type="ARBA" id="ARBA00022617"/>
    </source>
</evidence>
<feature type="domain" description="Dyp-type peroxidase C-terminal" evidence="16">
    <location>
        <begin position="307"/>
        <end position="482"/>
    </location>
</feature>
<dbReference type="SUPFAM" id="SSF54909">
    <property type="entry name" value="Dimeric alpha+beta barrel"/>
    <property type="match status" value="1"/>
</dbReference>
<dbReference type="PANTHER" id="PTHR30521">
    <property type="entry name" value="DEFERROCHELATASE/PEROXIDASE"/>
    <property type="match status" value="1"/>
</dbReference>
<evidence type="ECO:0000256" key="12">
    <source>
        <dbReference type="ARBA" id="ARBA00048856"/>
    </source>
</evidence>
<dbReference type="Pfam" id="PF20628">
    <property type="entry name" value="Dyp_perox_C"/>
    <property type="match status" value="1"/>
</dbReference>
<comment type="similarity">
    <text evidence="9 13">Belongs to the DyP-type peroxidase family.</text>
</comment>
<comment type="cofactor">
    <cofactor evidence="13">
        <name>heme b</name>
        <dbReference type="ChEBI" id="CHEBI:60344"/>
    </cofactor>
    <text evidence="13">Binds 1 heme b (iron(II)-protoporphyrin IX) group non-covalently per subunit.</text>
</comment>
<dbReference type="Pfam" id="PF04261">
    <property type="entry name" value="Dyp_perox_N"/>
    <property type="match status" value="1"/>
</dbReference>
<organism evidence="17 18">
    <name type="scientific">Streptomyces abikoensis</name>
    <dbReference type="NCBI Taxonomy" id="97398"/>
    <lineage>
        <taxon>Bacteria</taxon>
        <taxon>Bacillati</taxon>
        <taxon>Actinomycetota</taxon>
        <taxon>Actinomycetes</taxon>
        <taxon>Kitasatosporales</taxon>
        <taxon>Streptomycetaceae</taxon>
        <taxon>Streptomyces</taxon>
    </lineage>
</organism>
<evidence type="ECO:0000256" key="10">
    <source>
        <dbReference type="ARBA" id="ARBA00033771"/>
    </source>
</evidence>
<keyword evidence="3 13" id="KW-0349">Heme</keyword>
<evidence type="ECO:0000256" key="9">
    <source>
        <dbReference type="ARBA" id="ARBA00025737"/>
    </source>
</evidence>
<dbReference type="PROSITE" id="PS51404">
    <property type="entry name" value="DYP_PEROXIDASE"/>
    <property type="match status" value="1"/>
</dbReference>
<sequence>MTESSKRKPSETAEAAKTAEATPDTDATATAEPAGTTSDATSAEAAASATTSDATATAGGVTAPAAAGKAATGKAEATPGAAPRPAPSRRALLGWGGAGLALGAAAAGGTAAALRVGDDASPSASTGDAVPFHGAHQAGISTPVQDRLHFASFDVTTTDRAALIKLLQEWTAAAAAMTAGHEVGAGAISANEELPPDDTGEALGLKPSRLTLTFGVGPGLFEKDGKDRFGLKARRPQALIDLPVFPKDNLDPARSGGDLCVQACADDPQVAVHAIRNLARIGMGRVAIRWSQLGFGKTSSTTPDAQTPRNMMGFKDGTRNIAGDDTARLDKHVWVGEKDGPDWMVGGSYLVARRIRMHIETWDRTSLAEQEDVFGRDKSEGAPVGKQREHDEPLLKAMKPDAHVRLAHPDSNNGVTILRRGYSFTDGTDGLGRLDAGLFFIAYQRDVRDGFVPLQTNLARNDALNEYIQHVGSAVFAVPPGVRDKGDWWGKTLFA</sequence>
<evidence type="ECO:0000259" key="16">
    <source>
        <dbReference type="Pfam" id="PF20628"/>
    </source>
</evidence>
<dbReference type="InterPro" id="IPR006311">
    <property type="entry name" value="TAT_signal"/>
</dbReference>
<evidence type="ECO:0000259" key="15">
    <source>
        <dbReference type="Pfam" id="PF04261"/>
    </source>
</evidence>
<dbReference type="Proteomes" id="UP001611162">
    <property type="component" value="Unassembled WGS sequence"/>
</dbReference>
<proteinExistence type="inferred from homology"/>
<keyword evidence="7 13" id="KW-0408">Iron</keyword>
<comment type="function">
    <text evidence="13">Involved in the recovery of exogenous heme iron. Extracts iron from heme while preserving the protoporphyrin ring intact.</text>
</comment>
<dbReference type="InterPro" id="IPR006313">
    <property type="entry name" value="EfeB/EfeN"/>
</dbReference>
<dbReference type="InterPro" id="IPR048328">
    <property type="entry name" value="Dyp_perox_C"/>
</dbReference>
<evidence type="ECO:0000256" key="7">
    <source>
        <dbReference type="ARBA" id="ARBA00023004"/>
    </source>
</evidence>
<dbReference type="InterPro" id="IPR006314">
    <property type="entry name" value="Dyp_peroxidase"/>
</dbReference>
<dbReference type="NCBIfam" id="TIGR01413">
    <property type="entry name" value="Dyp_perox_fam"/>
    <property type="match status" value="1"/>
</dbReference>
<feature type="compositionally biased region" description="Basic and acidic residues" evidence="14">
    <location>
        <begin position="1"/>
        <end position="11"/>
    </location>
</feature>
<evidence type="ECO:0000256" key="14">
    <source>
        <dbReference type="SAM" id="MobiDB-lite"/>
    </source>
</evidence>
<gene>
    <name evidence="17" type="primary">efeB</name>
    <name evidence="17" type="ORF">ACH4TF_10925</name>
</gene>
<evidence type="ECO:0000256" key="11">
    <source>
        <dbReference type="ARBA" id="ARBA00033775"/>
    </source>
</evidence>
<dbReference type="EMBL" id="JBIRRB010000003">
    <property type="protein sequence ID" value="MFI0910955.1"/>
    <property type="molecule type" value="Genomic_DNA"/>
</dbReference>
<dbReference type="PANTHER" id="PTHR30521:SF4">
    <property type="entry name" value="DEFERROCHELATASE"/>
    <property type="match status" value="1"/>
</dbReference>
<dbReference type="NCBIfam" id="TIGR01412">
    <property type="entry name" value="tat_substr_1"/>
    <property type="match status" value="1"/>
</dbReference>
<evidence type="ECO:0000256" key="6">
    <source>
        <dbReference type="ARBA" id="ARBA00023002"/>
    </source>
</evidence>
<reference evidence="17 18" key="1">
    <citation type="submission" date="2024-10" db="EMBL/GenBank/DDBJ databases">
        <title>The Natural Products Discovery Center: Release of the First 8490 Sequenced Strains for Exploring Actinobacteria Biosynthetic Diversity.</title>
        <authorList>
            <person name="Kalkreuter E."/>
            <person name="Kautsar S.A."/>
            <person name="Yang D."/>
            <person name="Bader C.D."/>
            <person name="Teijaro C.N."/>
            <person name="Fluegel L."/>
            <person name="Davis C.M."/>
            <person name="Simpson J.R."/>
            <person name="Lauterbach L."/>
            <person name="Steele A.D."/>
            <person name="Gui C."/>
            <person name="Meng S."/>
            <person name="Li G."/>
            <person name="Viehrig K."/>
            <person name="Ye F."/>
            <person name="Su P."/>
            <person name="Kiefer A.F."/>
            <person name="Nichols A."/>
            <person name="Cepeda A.J."/>
            <person name="Yan W."/>
            <person name="Fan B."/>
            <person name="Jiang Y."/>
            <person name="Adhikari A."/>
            <person name="Zheng C.-J."/>
            <person name="Schuster L."/>
            <person name="Cowan T.M."/>
            <person name="Smanski M.J."/>
            <person name="Chevrette M.G."/>
            <person name="De Carvalho L.P.S."/>
            <person name="Shen B."/>
        </authorList>
    </citation>
    <scope>NUCLEOTIDE SEQUENCE [LARGE SCALE GENOMIC DNA]</scope>
    <source>
        <strain evidence="17 18">NPDC020979</strain>
    </source>
</reference>
<name>A0ABW7T0D1_9ACTN</name>
<dbReference type="InterPro" id="IPR011008">
    <property type="entry name" value="Dimeric_a/b-barrel"/>
</dbReference>
<feature type="compositionally biased region" description="Low complexity" evidence="14">
    <location>
        <begin position="12"/>
        <end position="89"/>
    </location>
</feature>
<evidence type="ECO:0000256" key="1">
    <source>
        <dbReference type="ARBA" id="ARBA00004196"/>
    </source>
</evidence>
<evidence type="ECO:0000256" key="13">
    <source>
        <dbReference type="RuleBase" id="RU365017"/>
    </source>
</evidence>
<protein>
    <recommendedName>
        <fullName evidence="10 13">Deferrochelatase</fullName>
        <ecNumber evidence="13">1.11.1.-</ecNumber>
    </recommendedName>
    <alternativeName>
        <fullName evidence="11 13">Peroxidase EfeB</fullName>
    </alternativeName>
</protein>
<keyword evidence="4 13" id="KW-0479">Metal-binding</keyword>
<keyword evidence="6 13" id="KW-0560">Oxidoreductase</keyword>
<feature type="region of interest" description="Disordered" evidence="14">
    <location>
        <begin position="1"/>
        <end position="89"/>
    </location>
</feature>
<dbReference type="InterPro" id="IPR048327">
    <property type="entry name" value="Dyp_perox_N"/>
</dbReference>
<keyword evidence="2 13" id="KW-0575">Peroxidase</keyword>
<evidence type="ECO:0000313" key="18">
    <source>
        <dbReference type="Proteomes" id="UP001611162"/>
    </source>
</evidence>
<feature type="domain" description="Dyp-type peroxidase N-terminal" evidence="15">
    <location>
        <begin position="137"/>
        <end position="295"/>
    </location>
</feature>
<dbReference type="PROSITE" id="PS51318">
    <property type="entry name" value="TAT"/>
    <property type="match status" value="1"/>
</dbReference>